<comment type="caution">
    <text evidence="1">The sequence shown here is derived from an EMBL/GenBank/DDBJ whole genome shotgun (WGS) entry which is preliminary data.</text>
</comment>
<evidence type="ECO:0000313" key="1">
    <source>
        <dbReference type="EMBL" id="VDI42309.1"/>
    </source>
</evidence>
<keyword evidence="2" id="KW-1185">Reference proteome</keyword>
<accession>A0A8B6EZM3</accession>
<reference evidence="1" key="1">
    <citation type="submission" date="2018-11" db="EMBL/GenBank/DDBJ databases">
        <authorList>
            <person name="Alioto T."/>
            <person name="Alioto T."/>
        </authorList>
    </citation>
    <scope>NUCLEOTIDE SEQUENCE</scope>
</reference>
<dbReference type="AlphaFoldDB" id="A0A8B6EZM3"/>
<evidence type="ECO:0000313" key="2">
    <source>
        <dbReference type="Proteomes" id="UP000596742"/>
    </source>
</evidence>
<protein>
    <submittedName>
        <fullName evidence="1">Uncharacterized protein</fullName>
    </submittedName>
</protein>
<dbReference type="EMBL" id="UYJE01005998">
    <property type="protein sequence ID" value="VDI42309.1"/>
    <property type="molecule type" value="Genomic_DNA"/>
</dbReference>
<proteinExistence type="predicted"/>
<dbReference type="OrthoDB" id="6121461at2759"/>
<sequence>MDEEPSTSGGSTRSILQKRQDEVDVMAAKPPEVRDGIKLSIPLKLHDKNDVIFDKHPVVTAKLSALDDRQKRWLIVGICLQKIVLPALRQYIVPILTDLYNELILKQKIETQTYQTHLTRYAPANTDLNYGAVNNNKARYGNQRAKYDYTIKSVVDLSKLFLPTHMASDTDFHETCDIFAWLGLIINTGRFPVSVSSCAENVRSGIRNPWVHCNFTEWEYSHSFQLMEQIVGTLRLSSYEKSQIIMELREWKINAKPSDLDDNEKRWLVVGICMNTVLIPALRKYVVPILTVLYNELTRYQNIDTQIYPTHYQPTNRFLNYGAVNNNKARFRKKQAMYDYTIKSVVDLSKLFLPTHMTHYAGFDDTCDISALLGLIINIDKFPQIVKSDAEEVRRSIQNPWTRGNCTQWDAVQYSNSFQLMRKIVKDLSLSLNEENQIIEKMKEWEINGIHF</sequence>
<name>A0A8B6EZM3_MYTGA</name>
<gene>
    <name evidence="1" type="ORF">MGAL_10B079598</name>
</gene>
<organism evidence="1 2">
    <name type="scientific">Mytilus galloprovincialis</name>
    <name type="common">Mediterranean mussel</name>
    <dbReference type="NCBI Taxonomy" id="29158"/>
    <lineage>
        <taxon>Eukaryota</taxon>
        <taxon>Metazoa</taxon>
        <taxon>Spiralia</taxon>
        <taxon>Lophotrochozoa</taxon>
        <taxon>Mollusca</taxon>
        <taxon>Bivalvia</taxon>
        <taxon>Autobranchia</taxon>
        <taxon>Pteriomorphia</taxon>
        <taxon>Mytilida</taxon>
        <taxon>Mytiloidea</taxon>
        <taxon>Mytilidae</taxon>
        <taxon>Mytilinae</taxon>
        <taxon>Mytilus</taxon>
    </lineage>
</organism>
<dbReference type="Proteomes" id="UP000596742">
    <property type="component" value="Unassembled WGS sequence"/>
</dbReference>